<protein>
    <recommendedName>
        <fullName evidence="3">TerB family tellurite resistance protein</fullName>
    </recommendedName>
</protein>
<dbReference type="Proteomes" id="UP001519271">
    <property type="component" value="Unassembled WGS sequence"/>
</dbReference>
<organism evidence="1 2">
    <name type="scientific">Youngiibacter multivorans</name>
    <dbReference type="NCBI Taxonomy" id="937251"/>
    <lineage>
        <taxon>Bacteria</taxon>
        <taxon>Bacillati</taxon>
        <taxon>Bacillota</taxon>
        <taxon>Clostridia</taxon>
        <taxon>Eubacteriales</taxon>
        <taxon>Clostridiaceae</taxon>
        <taxon>Youngiibacter</taxon>
    </lineage>
</organism>
<evidence type="ECO:0000313" key="1">
    <source>
        <dbReference type="EMBL" id="MBP1918189.1"/>
    </source>
</evidence>
<evidence type="ECO:0000313" key="2">
    <source>
        <dbReference type="Proteomes" id="UP001519271"/>
    </source>
</evidence>
<name>A0ABS4G0W3_9CLOT</name>
<reference evidence="1 2" key="1">
    <citation type="submission" date="2021-03" db="EMBL/GenBank/DDBJ databases">
        <title>Genomic Encyclopedia of Type Strains, Phase IV (KMG-IV): sequencing the most valuable type-strain genomes for metagenomic binning, comparative biology and taxonomic classification.</title>
        <authorList>
            <person name="Goeker M."/>
        </authorList>
    </citation>
    <scope>NUCLEOTIDE SEQUENCE [LARGE SCALE GENOMIC DNA]</scope>
    <source>
        <strain evidence="1 2">DSM 6139</strain>
    </source>
</reference>
<evidence type="ECO:0008006" key="3">
    <source>
        <dbReference type="Google" id="ProtNLM"/>
    </source>
</evidence>
<gene>
    <name evidence="1" type="ORF">J2Z34_000661</name>
</gene>
<proteinExistence type="predicted"/>
<sequence>MDGKNELVKAMMDVEYYPPSELVKMNIDLTETQKFPIEKAATLGVAFQPIIQLVSYAMGGAGQSGMYFVNTAGKTMFQSGGQFIGNLQAANGGVGGGLARMTQVPLDPTMLCMAVALMAIEKKLDAIHEAQKDILAFLELKEEAKLKGNLNALTDILNNYKFNWDNDKYKDHKHILVQDIKREAEQSIILYREQLTKELNKKALFRSGQEVKSTLNKTMSRLNDYQLALYTFSFSSFLEVMLLENFDTNYLKSIASKIQEYSGDYIALYEKCAEKIEKDSKTSLEGYALKGLSKLSNGTGKMVEKIPVISKSQIDENFIKVAGIIQDLDINRTQKIMQILMENQTDYISSFVESILTIDNLFNQTMQLMFDSENIYIAKVANG</sequence>
<accession>A0ABS4G0W3</accession>
<comment type="caution">
    <text evidence="1">The sequence shown here is derived from an EMBL/GenBank/DDBJ whole genome shotgun (WGS) entry which is preliminary data.</text>
</comment>
<dbReference type="RefSeq" id="WP_209458433.1">
    <property type="nucleotide sequence ID" value="NZ_JAGGKC010000004.1"/>
</dbReference>
<keyword evidence="2" id="KW-1185">Reference proteome</keyword>
<dbReference type="EMBL" id="JAGGKC010000004">
    <property type="protein sequence ID" value="MBP1918189.1"/>
    <property type="molecule type" value="Genomic_DNA"/>
</dbReference>